<gene>
    <name evidence="2" type="ORF">FNV43_RR00285</name>
</gene>
<dbReference type="GO" id="GO:0005507">
    <property type="term" value="F:copper ion binding"/>
    <property type="evidence" value="ECO:0007669"/>
    <property type="project" value="InterPro"/>
</dbReference>
<reference evidence="2" key="1">
    <citation type="submission" date="2020-03" db="EMBL/GenBank/DDBJ databases">
        <title>A high-quality chromosome-level genome assembly of a woody plant with both climbing and erect habits, Rhamnella rubrinervis.</title>
        <authorList>
            <person name="Lu Z."/>
            <person name="Yang Y."/>
            <person name="Zhu X."/>
            <person name="Sun Y."/>
        </authorList>
    </citation>
    <scope>NUCLEOTIDE SEQUENCE</scope>
    <source>
        <strain evidence="2">BYM</strain>
        <tissue evidence="2">Leaf</tissue>
    </source>
</reference>
<dbReference type="GO" id="GO:0009308">
    <property type="term" value="P:amine metabolic process"/>
    <property type="evidence" value="ECO:0007669"/>
    <property type="project" value="InterPro"/>
</dbReference>
<dbReference type="Pfam" id="PF02728">
    <property type="entry name" value="Cu_amine_oxidN3"/>
    <property type="match status" value="1"/>
</dbReference>
<dbReference type="SUPFAM" id="SSF54416">
    <property type="entry name" value="Amine oxidase N-terminal region"/>
    <property type="match status" value="1"/>
</dbReference>
<dbReference type="AlphaFoldDB" id="A0A8K0MR11"/>
<name>A0A8K0MR11_9ROSA</name>
<proteinExistence type="predicted"/>
<dbReference type="GO" id="GO:0048038">
    <property type="term" value="F:quinone binding"/>
    <property type="evidence" value="ECO:0007669"/>
    <property type="project" value="InterPro"/>
</dbReference>
<evidence type="ECO:0000313" key="3">
    <source>
        <dbReference type="Proteomes" id="UP000796880"/>
    </source>
</evidence>
<dbReference type="OrthoDB" id="5379943at2759"/>
<dbReference type="InterPro" id="IPR015802">
    <property type="entry name" value="Cu_amine_oxidase_N3"/>
</dbReference>
<evidence type="ECO:0000259" key="1">
    <source>
        <dbReference type="Pfam" id="PF02728"/>
    </source>
</evidence>
<comment type="caution">
    <text evidence="2">The sequence shown here is derived from an EMBL/GenBank/DDBJ whole genome shotgun (WGS) entry which is preliminary data.</text>
</comment>
<feature type="domain" description="Copper amine oxidase N3-terminal" evidence="1">
    <location>
        <begin position="14"/>
        <end position="63"/>
    </location>
</feature>
<dbReference type="InterPro" id="IPR016182">
    <property type="entry name" value="Cu_amine_oxidase_N-reg"/>
</dbReference>
<accession>A0A8K0MR11</accession>
<dbReference type="Gene3D" id="3.10.450.40">
    <property type="match status" value="1"/>
</dbReference>
<evidence type="ECO:0000313" key="2">
    <source>
        <dbReference type="EMBL" id="KAF3455646.1"/>
    </source>
</evidence>
<organism evidence="2 3">
    <name type="scientific">Rhamnella rubrinervis</name>
    <dbReference type="NCBI Taxonomy" id="2594499"/>
    <lineage>
        <taxon>Eukaryota</taxon>
        <taxon>Viridiplantae</taxon>
        <taxon>Streptophyta</taxon>
        <taxon>Embryophyta</taxon>
        <taxon>Tracheophyta</taxon>
        <taxon>Spermatophyta</taxon>
        <taxon>Magnoliopsida</taxon>
        <taxon>eudicotyledons</taxon>
        <taxon>Gunneridae</taxon>
        <taxon>Pentapetalae</taxon>
        <taxon>rosids</taxon>
        <taxon>fabids</taxon>
        <taxon>Rosales</taxon>
        <taxon>Rhamnaceae</taxon>
        <taxon>rhamnoid group</taxon>
        <taxon>Rhamneae</taxon>
        <taxon>Rhamnella</taxon>
    </lineage>
</organism>
<protein>
    <recommendedName>
        <fullName evidence="1">Copper amine oxidase N3-terminal domain-containing protein</fullName>
    </recommendedName>
</protein>
<dbReference type="GO" id="GO:0008131">
    <property type="term" value="F:primary methylamine oxidase activity"/>
    <property type="evidence" value="ECO:0007669"/>
    <property type="project" value="InterPro"/>
</dbReference>
<dbReference type="Proteomes" id="UP000796880">
    <property type="component" value="Unassembled WGS sequence"/>
</dbReference>
<sequence>MEKKGWVEDNQLPGWYVEETSKRLVKLSCFYTNGMVNSSVRPLDGIIVAVDLDRMKIAQYHGRFMMGYDARAGPMISLASIYDPEKRKNTDEYCIEVTHQSCLCLAKTQHKNTTIEAEELNS</sequence>
<keyword evidence="3" id="KW-1185">Reference proteome</keyword>
<dbReference type="EMBL" id="VOIH02000001">
    <property type="protein sequence ID" value="KAF3455646.1"/>
    <property type="molecule type" value="Genomic_DNA"/>
</dbReference>